<comment type="caution">
    <text evidence="2">The sequence shown here is derived from an EMBL/GenBank/DDBJ whole genome shotgun (WGS) entry which is preliminary data.</text>
</comment>
<protein>
    <submittedName>
        <fullName evidence="2">Uncharacterized protein</fullName>
    </submittedName>
</protein>
<organism evidence="2 3">
    <name type="scientific">Synaphobranchus kaupii</name>
    <name type="common">Kaup's arrowtooth eel</name>
    <dbReference type="NCBI Taxonomy" id="118154"/>
    <lineage>
        <taxon>Eukaryota</taxon>
        <taxon>Metazoa</taxon>
        <taxon>Chordata</taxon>
        <taxon>Craniata</taxon>
        <taxon>Vertebrata</taxon>
        <taxon>Euteleostomi</taxon>
        <taxon>Actinopterygii</taxon>
        <taxon>Neopterygii</taxon>
        <taxon>Teleostei</taxon>
        <taxon>Anguilliformes</taxon>
        <taxon>Synaphobranchidae</taxon>
        <taxon>Synaphobranchus</taxon>
    </lineage>
</organism>
<evidence type="ECO:0000313" key="2">
    <source>
        <dbReference type="EMBL" id="KAJ8382975.1"/>
    </source>
</evidence>
<dbReference type="Proteomes" id="UP001152622">
    <property type="component" value="Chromosome 1"/>
</dbReference>
<dbReference type="AlphaFoldDB" id="A0A9Q1GGL6"/>
<gene>
    <name evidence="2" type="ORF">SKAU_G00037530</name>
</gene>
<sequence length="97" mass="10668">MYMNLVLIISSAISENNDFQNEGVGQASNQQAVGSLSRFVGKVSELPQTRVWEDVRLVRSLEEDTLEVAAFQDENGTKENVKGDATPGSCYKQKATK</sequence>
<name>A0A9Q1GGL6_SYNKA</name>
<evidence type="ECO:0000313" key="3">
    <source>
        <dbReference type="Proteomes" id="UP001152622"/>
    </source>
</evidence>
<keyword evidence="3" id="KW-1185">Reference proteome</keyword>
<dbReference type="EMBL" id="JAINUF010000001">
    <property type="protein sequence ID" value="KAJ8382975.1"/>
    <property type="molecule type" value="Genomic_DNA"/>
</dbReference>
<proteinExistence type="predicted"/>
<evidence type="ECO:0000256" key="1">
    <source>
        <dbReference type="SAM" id="MobiDB-lite"/>
    </source>
</evidence>
<feature type="region of interest" description="Disordered" evidence="1">
    <location>
        <begin position="73"/>
        <end position="97"/>
    </location>
</feature>
<accession>A0A9Q1GGL6</accession>
<reference evidence="2" key="1">
    <citation type="journal article" date="2023" name="Science">
        <title>Genome structures resolve the early diversification of teleost fishes.</title>
        <authorList>
            <person name="Parey E."/>
            <person name="Louis A."/>
            <person name="Montfort J."/>
            <person name="Bouchez O."/>
            <person name="Roques C."/>
            <person name="Iampietro C."/>
            <person name="Lluch J."/>
            <person name="Castinel A."/>
            <person name="Donnadieu C."/>
            <person name="Desvignes T."/>
            <person name="Floi Bucao C."/>
            <person name="Jouanno E."/>
            <person name="Wen M."/>
            <person name="Mejri S."/>
            <person name="Dirks R."/>
            <person name="Jansen H."/>
            <person name="Henkel C."/>
            <person name="Chen W.J."/>
            <person name="Zahm M."/>
            <person name="Cabau C."/>
            <person name="Klopp C."/>
            <person name="Thompson A.W."/>
            <person name="Robinson-Rechavi M."/>
            <person name="Braasch I."/>
            <person name="Lecointre G."/>
            <person name="Bobe J."/>
            <person name="Postlethwait J.H."/>
            <person name="Berthelot C."/>
            <person name="Roest Crollius H."/>
            <person name="Guiguen Y."/>
        </authorList>
    </citation>
    <scope>NUCLEOTIDE SEQUENCE</scope>
    <source>
        <strain evidence="2">WJC10195</strain>
    </source>
</reference>